<dbReference type="Pfam" id="PF13821">
    <property type="entry name" value="DUF4187"/>
    <property type="match status" value="1"/>
</dbReference>
<gene>
    <name evidence="3" type="ORF">WJX75_007039</name>
</gene>
<dbReference type="InterPro" id="IPR039249">
    <property type="entry name" value="GPATCH11"/>
</dbReference>
<dbReference type="PANTHER" id="PTHR21032:SF0">
    <property type="entry name" value="G PATCH DOMAIN-CONTAINING PROTEIN 11"/>
    <property type="match status" value="1"/>
</dbReference>
<sequence>MAMHRPTRKLWLPSKATEHDIDRELEKEQGVLEKGHTKNDKEEEEDDLDKLLEQYDRQAEMDKAKVLSASGEKTLSQMGMKDLRETALAKPLSADTKTGLGVDEARKRQKVAANLLRQEKEAKRKRVLEDLRYDYVTKQAASFADRQAERHLAQARKVCETLDRRKGITEDVMWPVEPKSESDEEDDEVEEDSWEALPVAEKLADVLSCLRSRHLYCLFCGCEYDSRDAMDAACPGASEDVH</sequence>
<reference evidence="3 4" key="1">
    <citation type="journal article" date="2024" name="Nat. Commun.">
        <title>Phylogenomics reveals the evolutionary origins of lichenization in chlorophyte algae.</title>
        <authorList>
            <person name="Puginier C."/>
            <person name="Libourel C."/>
            <person name="Otte J."/>
            <person name="Skaloud P."/>
            <person name="Haon M."/>
            <person name="Grisel S."/>
            <person name="Petersen M."/>
            <person name="Berrin J.G."/>
            <person name="Delaux P.M."/>
            <person name="Dal Grande F."/>
            <person name="Keller J."/>
        </authorList>
    </citation>
    <scope>NUCLEOTIDE SEQUENCE [LARGE SCALE GENOMIC DNA]</scope>
    <source>
        <strain evidence="3 4">SAG 216-7</strain>
    </source>
</reference>
<keyword evidence="4" id="KW-1185">Reference proteome</keyword>
<evidence type="ECO:0000313" key="4">
    <source>
        <dbReference type="Proteomes" id="UP001491310"/>
    </source>
</evidence>
<dbReference type="SMART" id="SM01173">
    <property type="entry name" value="DUF4187"/>
    <property type="match status" value="1"/>
</dbReference>
<evidence type="ECO:0000259" key="2">
    <source>
        <dbReference type="SMART" id="SM01173"/>
    </source>
</evidence>
<protein>
    <recommendedName>
        <fullName evidence="2">DUF4187 domain-containing protein</fullName>
    </recommendedName>
</protein>
<evidence type="ECO:0000256" key="1">
    <source>
        <dbReference type="SAM" id="MobiDB-lite"/>
    </source>
</evidence>
<name>A0ABR2YFF6_9CHLO</name>
<feature type="region of interest" description="Disordered" evidence="1">
    <location>
        <begin position="1"/>
        <end position="47"/>
    </location>
</feature>
<comment type="caution">
    <text evidence="3">The sequence shown here is derived from an EMBL/GenBank/DDBJ whole genome shotgun (WGS) entry which is preliminary data.</text>
</comment>
<organism evidence="3 4">
    <name type="scientific">Coccomyxa subellipsoidea</name>
    <dbReference type="NCBI Taxonomy" id="248742"/>
    <lineage>
        <taxon>Eukaryota</taxon>
        <taxon>Viridiplantae</taxon>
        <taxon>Chlorophyta</taxon>
        <taxon>core chlorophytes</taxon>
        <taxon>Trebouxiophyceae</taxon>
        <taxon>Trebouxiophyceae incertae sedis</taxon>
        <taxon>Coccomyxaceae</taxon>
        <taxon>Coccomyxa</taxon>
    </lineage>
</organism>
<accession>A0ABR2YFF6</accession>
<feature type="domain" description="DUF4187" evidence="2">
    <location>
        <begin position="188"/>
        <end position="242"/>
    </location>
</feature>
<dbReference type="EMBL" id="JALJOT010000013">
    <property type="protein sequence ID" value="KAK9904216.1"/>
    <property type="molecule type" value="Genomic_DNA"/>
</dbReference>
<feature type="compositionally biased region" description="Basic and acidic residues" evidence="1">
    <location>
        <begin position="16"/>
        <end position="41"/>
    </location>
</feature>
<proteinExistence type="predicted"/>
<dbReference type="InterPro" id="IPR025239">
    <property type="entry name" value="DUF4187"/>
</dbReference>
<dbReference type="PANTHER" id="PTHR21032">
    <property type="entry name" value="G PATCH DOMAIN-CONTAINING PROTEIN 11"/>
    <property type="match status" value="1"/>
</dbReference>
<evidence type="ECO:0000313" key="3">
    <source>
        <dbReference type="EMBL" id="KAK9904216.1"/>
    </source>
</evidence>
<dbReference type="Proteomes" id="UP001491310">
    <property type="component" value="Unassembled WGS sequence"/>
</dbReference>